<evidence type="ECO:0000256" key="3">
    <source>
        <dbReference type="ARBA" id="ARBA00022692"/>
    </source>
</evidence>
<feature type="transmembrane region" description="Helical" evidence="10">
    <location>
        <begin position="198"/>
        <end position="220"/>
    </location>
</feature>
<dbReference type="GO" id="GO:0009252">
    <property type="term" value="P:peptidoglycan biosynthetic process"/>
    <property type="evidence" value="ECO:0007669"/>
    <property type="project" value="UniProtKB-KW"/>
</dbReference>
<protein>
    <submittedName>
        <fullName evidence="11">Virulence factor MVIN family protein</fullName>
    </submittedName>
</protein>
<dbReference type="PANTHER" id="PTHR43486">
    <property type="entry name" value="LIPID II FLIPPASE MURJ-RELATED"/>
    <property type="match status" value="1"/>
</dbReference>
<organism evidence="11 12">
    <name type="scientific">Caballeronia terrestris</name>
    <dbReference type="NCBI Taxonomy" id="1226301"/>
    <lineage>
        <taxon>Bacteria</taxon>
        <taxon>Pseudomonadati</taxon>
        <taxon>Pseudomonadota</taxon>
        <taxon>Betaproteobacteria</taxon>
        <taxon>Burkholderiales</taxon>
        <taxon>Burkholderiaceae</taxon>
        <taxon>Caballeronia</taxon>
    </lineage>
</organism>
<evidence type="ECO:0000256" key="6">
    <source>
        <dbReference type="ARBA" id="ARBA00022989"/>
    </source>
</evidence>
<dbReference type="GO" id="GO:0008360">
    <property type="term" value="P:regulation of cell shape"/>
    <property type="evidence" value="ECO:0007669"/>
    <property type="project" value="UniProtKB-KW"/>
</dbReference>
<dbReference type="EMBL" id="FCOL02000075">
    <property type="protein sequence ID" value="SAL82397.1"/>
    <property type="molecule type" value="Genomic_DNA"/>
</dbReference>
<feature type="transmembrane region" description="Helical" evidence="10">
    <location>
        <begin position="280"/>
        <end position="304"/>
    </location>
</feature>
<evidence type="ECO:0000256" key="10">
    <source>
        <dbReference type="SAM" id="Phobius"/>
    </source>
</evidence>
<keyword evidence="12" id="KW-1185">Reference proteome</keyword>
<dbReference type="Pfam" id="PF03023">
    <property type="entry name" value="MurJ"/>
    <property type="match status" value="1"/>
</dbReference>
<accession>A0A158KMN3</accession>
<feature type="transmembrane region" description="Helical" evidence="10">
    <location>
        <begin position="143"/>
        <end position="163"/>
    </location>
</feature>
<feature type="transmembrane region" description="Helical" evidence="10">
    <location>
        <begin position="422"/>
        <end position="442"/>
    </location>
</feature>
<feature type="transmembrane region" description="Helical" evidence="10">
    <location>
        <begin position="325"/>
        <end position="350"/>
    </location>
</feature>
<evidence type="ECO:0000256" key="5">
    <source>
        <dbReference type="ARBA" id="ARBA00022984"/>
    </source>
</evidence>
<evidence type="ECO:0000313" key="11">
    <source>
        <dbReference type="EMBL" id="SAL82397.1"/>
    </source>
</evidence>
<keyword evidence="3 10" id="KW-0812">Transmembrane</keyword>
<comment type="similarity">
    <text evidence="9">Belongs to the MurJ/MviN family.</text>
</comment>
<comment type="function">
    <text evidence="8">Involved in peptidoglycan biosynthesis. Transports lipid-linked peptidoglycan precursors from the inner to the outer leaflet of the cytoplasmic membrane.</text>
</comment>
<dbReference type="AlphaFoldDB" id="A0A158KMN3"/>
<evidence type="ECO:0000256" key="1">
    <source>
        <dbReference type="ARBA" id="ARBA00004651"/>
    </source>
</evidence>
<proteinExistence type="inferred from homology"/>
<evidence type="ECO:0000256" key="4">
    <source>
        <dbReference type="ARBA" id="ARBA00022960"/>
    </source>
</evidence>
<dbReference type="InterPro" id="IPR004268">
    <property type="entry name" value="MurJ"/>
</dbReference>
<evidence type="ECO:0000256" key="9">
    <source>
        <dbReference type="ARBA" id="ARBA00061532"/>
    </source>
</evidence>
<feature type="transmembrane region" description="Helical" evidence="10">
    <location>
        <begin position="395"/>
        <end position="416"/>
    </location>
</feature>
<dbReference type="PANTHER" id="PTHR43486:SF1">
    <property type="entry name" value="LIPID II FLIPPASE MURJ-RELATED"/>
    <property type="match status" value="1"/>
</dbReference>
<comment type="caution">
    <text evidence="11">The sequence shown here is derived from an EMBL/GenBank/DDBJ whole genome shotgun (WGS) entry which is preliminary data.</text>
</comment>
<gene>
    <name evidence="11" type="ORF">AWB67_06112</name>
</gene>
<feature type="transmembrane region" description="Helical" evidence="10">
    <location>
        <begin position="21"/>
        <end position="43"/>
    </location>
</feature>
<feature type="transmembrane region" description="Helical" evidence="10">
    <location>
        <begin position="241"/>
        <end position="260"/>
    </location>
</feature>
<dbReference type="Proteomes" id="UP000054925">
    <property type="component" value="Unassembled WGS sequence"/>
</dbReference>
<keyword evidence="2" id="KW-1003">Cell membrane</keyword>
<evidence type="ECO:0000256" key="7">
    <source>
        <dbReference type="ARBA" id="ARBA00023136"/>
    </source>
</evidence>
<feature type="transmembrane region" description="Helical" evidence="10">
    <location>
        <begin position="175"/>
        <end position="192"/>
    </location>
</feature>
<dbReference type="GO" id="GO:0005886">
    <property type="term" value="C:plasma membrane"/>
    <property type="evidence" value="ECO:0007669"/>
    <property type="project" value="UniProtKB-SubCell"/>
</dbReference>
<keyword evidence="7 10" id="KW-0472">Membrane</keyword>
<feature type="transmembrane region" description="Helical" evidence="10">
    <location>
        <begin position="370"/>
        <end position="388"/>
    </location>
</feature>
<comment type="subcellular location">
    <subcellularLocation>
        <location evidence="1">Cell membrane</location>
        <topology evidence="1">Multi-pass membrane protein</topology>
    </subcellularLocation>
</comment>
<sequence>MLTHTIGVLKKRILNVHVDHWRIAKGAVIVSTFVFLGKSAGAFKEMAIAYRYGIGSTADAYQLALTLVTWLPLTLTTELSILLIPLFVSMRHSEKELSEFLGELEAFGLVLGIALTSGLFLCWPLVAHIAAANLSESTREMCLRLIGGMAPIGVLSFTVCINAARLQARERHVNTLLECVPALVLLCFVLAAPDQKSLLPLMLGTSIGVSLQAILLRLIARNVDGLSARARFSLRSRHWRKTFHSIRMLLLGGVIVSLITPLDQYFLAQAGDGAIATCGYANRVLALLLGMGALAISRAILPILSEMLAIGDHARARKTAFKWSLVMLILGSISAAVAWFFGPGIIALLFQRGAFTAHDTAAVAQLFRAGLIQLPFAFAALVIIQLFVSEARYKALTLIALVTFVVKVVANALLVPSIGAEGVVIATGVMTAIGFICYLTCLRASAGTTA</sequence>
<dbReference type="OrthoDB" id="9804143at2"/>
<keyword evidence="6 10" id="KW-1133">Transmembrane helix</keyword>
<evidence type="ECO:0000256" key="2">
    <source>
        <dbReference type="ARBA" id="ARBA00022475"/>
    </source>
</evidence>
<keyword evidence="4" id="KW-0133">Cell shape</keyword>
<keyword evidence="5" id="KW-0573">Peptidoglycan synthesis</keyword>
<feature type="transmembrane region" description="Helical" evidence="10">
    <location>
        <begin position="63"/>
        <end position="88"/>
    </location>
</feature>
<evidence type="ECO:0000313" key="12">
    <source>
        <dbReference type="Proteomes" id="UP000054925"/>
    </source>
</evidence>
<name>A0A158KMN3_9BURK</name>
<reference evidence="11" key="1">
    <citation type="submission" date="2016-01" db="EMBL/GenBank/DDBJ databases">
        <authorList>
            <person name="Peeters C."/>
        </authorList>
    </citation>
    <scope>NUCLEOTIDE SEQUENCE [LARGE SCALE GENOMIC DNA]</scope>
    <source>
        <strain evidence="11">LMG 22937</strain>
    </source>
</reference>
<dbReference type="RefSeq" id="WP_087659826.1">
    <property type="nucleotide sequence ID" value="NZ_FCOL02000075.1"/>
</dbReference>
<evidence type="ECO:0000256" key="8">
    <source>
        <dbReference type="ARBA" id="ARBA00060041"/>
    </source>
</evidence>
<feature type="transmembrane region" description="Helical" evidence="10">
    <location>
        <begin position="109"/>
        <end position="131"/>
    </location>
</feature>